<proteinExistence type="predicted"/>
<dbReference type="SUPFAM" id="SSF52540">
    <property type="entry name" value="P-loop containing nucleoside triphosphate hydrolases"/>
    <property type="match status" value="1"/>
</dbReference>
<feature type="domain" description="HTH luxR-type" evidence="3">
    <location>
        <begin position="848"/>
        <end position="911"/>
    </location>
</feature>
<dbReference type="SMART" id="SM00421">
    <property type="entry name" value="HTH_LUXR"/>
    <property type="match status" value="1"/>
</dbReference>
<feature type="region of interest" description="Disordered" evidence="2">
    <location>
        <begin position="835"/>
        <end position="855"/>
    </location>
</feature>
<protein>
    <submittedName>
        <fullName evidence="4">LuxR family transcriptional regulator</fullName>
    </submittedName>
</protein>
<dbReference type="CDD" id="cd06170">
    <property type="entry name" value="LuxR_C_like"/>
    <property type="match status" value="1"/>
</dbReference>
<dbReference type="PRINTS" id="PR00038">
    <property type="entry name" value="HTHLUXR"/>
</dbReference>
<dbReference type="RefSeq" id="WP_311658589.1">
    <property type="nucleotide sequence ID" value="NZ_JAVREX010000009.1"/>
</dbReference>
<keyword evidence="1" id="KW-0238">DNA-binding</keyword>
<evidence type="ECO:0000256" key="2">
    <source>
        <dbReference type="SAM" id="MobiDB-lite"/>
    </source>
</evidence>
<accession>A0ABU2RRE4</accession>
<comment type="caution">
    <text evidence="4">The sequence shown here is derived from an EMBL/GenBank/DDBJ whole genome shotgun (WGS) entry which is preliminary data.</text>
</comment>
<dbReference type="EMBL" id="JAVREX010000009">
    <property type="protein sequence ID" value="MDT0430123.1"/>
    <property type="molecule type" value="Genomic_DNA"/>
</dbReference>
<dbReference type="Proteomes" id="UP001183777">
    <property type="component" value="Unassembled WGS sequence"/>
</dbReference>
<dbReference type="InterPro" id="IPR036388">
    <property type="entry name" value="WH-like_DNA-bd_sf"/>
</dbReference>
<dbReference type="InterPro" id="IPR016032">
    <property type="entry name" value="Sig_transdc_resp-reg_C-effctor"/>
</dbReference>
<organism evidence="4 5">
    <name type="scientific">Streptomyces salyersiae</name>
    <dbReference type="NCBI Taxonomy" id="3075530"/>
    <lineage>
        <taxon>Bacteria</taxon>
        <taxon>Bacillati</taxon>
        <taxon>Actinomycetota</taxon>
        <taxon>Actinomycetes</taxon>
        <taxon>Kitasatosporales</taxon>
        <taxon>Streptomycetaceae</taxon>
        <taxon>Streptomyces</taxon>
    </lineage>
</organism>
<dbReference type="PANTHER" id="PTHR43214">
    <property type="entry name" value="TWO-COMPONENT RESPONSE REGULATOR"/>
    <property type="match status" value="1"/>
</dbReference>
<dbReference type="Pfam" id="PF00196">
    <property type="entry name" value="GerE"/>
    <property type="match status" value="1"/>
</dbReference>
<dbReference type="InterPro" id="IPR039420">
    <property type="entry name" value="WalR-like"/>
</dbReference>
<name>A0ABU2RRE4_9ACTN</name>
<sequence length="911" mass="94213">MTPSTTVHSPLRLYGRSGELALLEALSARLRAGDGGALVLASPPGLGRSALLDHAVAGHRGPVLRAAGTPAEQRLPYSGVHTLLCSAPGPLPVPPDRLPGSGTTPGGLLGLLRRLGAEAPLLVCVDDAHAWDPDSRAALGFAARRLGAGSRVAVLIGCADETAFAGLPALRLGPLDDDASAALLDRLTETTGDLDPVVRGELLREAAGNPRLLAGLVGRLTPDQLAGRTALPYPLPGAEGVLDSYAAHLDGLAPATRTLLLLAAAAQEHEPDGAGSDFALLLRAAARAGLAPAHLDRLLLTPAGALQLTGGRVHFSHPLLRRAVLHRAAPGHRRAAHELLAALLDGPGGPALPALVQRASAAPGPDTALAARLEAAAAAPRPHAERSAALARAATLSTDGPRRAARFAAAAEQARLAGDAGRARALLARVGADPAQGAAPCVRGMLALRDGPAADAHAALLTAAALLASHDPRRTLDALLGAAQAAWDMGDAIAYLDAMTRVPPAAADRPTAWYRAGMCAVLAGRTDRGHALLRCCLDTVERADDPYELLRALVSALVLGEVDAACRAGARALAAVRTRGPDALLPQALEQLAYAELRAGRHARARAHALEGLHAARRTGQPNAATHLHAVLALAASVEGPAEACTAHADAALAGAGPHGLTQAATLATWAVARADLAAGRPGEAAARLGPLVRPGPRTGHFATRLLAVPCYVEATVLSGRADAGASELAAAVREFTLWTARTTDPQTPAQLARCHALLAPPEEAAARYEQALAHHDRAGGDFERARTQLLYGQSLRRRRRTREARGPLRDALVAFQRCSARVWADRAGGELRAAGEAVDTPDRDGRGSAPLTGLTPQQQRIARYVAEGATNREVAVRLSVSPRTVDHHLRNVFAALGVRSRTELARLLDR</sequence>
<gene>
    <name evidence="4" type="ORF">RM649_21060</name>
</gene>
<dbReference type="InterPro" id="IPR000792">
    <property type="entry name" value="Tscrpt_reg_LuxR_C"/>
</dbReference>
<evidence type="ECO:0000256" key="1">
    <source>
        <dbReference type="ARBA" id="ARBA00023125"/>
    </source>
</evidence>
<dbReference type="SUPFAM" id="SSF46894">
    <property type="entry name" value="C-terminal effector domain of the bipartite response regulators"/>
    <property type="match status" value="1"/>
</dbReference>
<dbReference type="Pfam" id="PF13191">
    <property type="entry name" value="AAA_16"/>
    <property type="match status" value="1"/>
</dbReference>
<dbReference type="PANTHER" id="PTHR43214:SF42">
    <property type="entry name" value="TRANSCRIPTIONAL REGULATORY PROTEIN DESR"/>
    <property type="match status" value="1"/>
</dbReference>
<dbReference type="SUPFAM" id="SSF48452">
    <property type="entry name" value="TPR-like"/>
    <property type="match status" value="1"/>
</dbReference>
<dbReference type="PROSITE" id="PS50043">
    <property type="entry name" value="HTH_LUXR_2"/>
    <property type="match status" value="1"/>
</dbReference>
<dbReference type="InterPro" id="IPR041664">
    <property type="entry name" value="AAA_16"/>
</dbReference>
<dbReference type="InterPro" id="IPR027417">
    <property type="entry name" value="P-loop_NTPase"/>
</dbReference>
<keyword evidence="5" id="KW-1185">Reference proteome</keyword>
<dbReference type="InterPro" id="IPR011990">
    <property type="entry name" value="TPR-like_helical_dom_sf"/>
</dbReference>
<dbReference type="Gene3D" id="1.10.10.10">
    <property type="entry name" value="Winged helix-like DNA-binding domain superfamily/Winged helix DNA-binding domain"/>
    <property type="match status" value="1"/>
</dbReference>
<reference evidence="5" key="1">
    <citation type="submission" date="2023-07" db="EMBL/GenBank/DDBJ databases">
        <title>30 novel species of actinomycetes from the DSMZ collection.</title>
        <authorList>
            <person name="Nouioui I."/>
        </authorList>
    </citation>
    <scope>NUCLEOTIDE SEQUENCE [LARGE SCALE GENOMIC DNA]</scope>
    <source>
        <strain evidence="5">DSM 41770</strain>
    </source>
</reference>
<evidence type="ECO:0000313" key="5">
    <source>
        <dbReference type="Proteomes" id="UP001183777"/>
    </source>
</evidence>
<evidence type="ECO:0000313" key="4">
    <source>
        <dbReference type="EMBL" id="MDT0430123.1"/>
    </source>
</evidence>
<evidence type="ECO:0000259" key="3">
    <source>
        <dbReference type="PROSITE" id="PS50043"/>
    </source>
</evidence>